<feature type="domain" description="Glycosyl hydrolase family 98 putative carbohydrate-binding module" evidence="3">
    <location>
        <begin position="175"/>
        <end position="261"/>
    </location>
</feature>
<organism evidence="4 5">
    <name type="scientific">Propionicimonas paludicola</name>
    <dbReference type="NCBI Taxonomy" id="185243"/>
    <lineage>
        <taxon>Bacteria</taxon>
        <taxon>Bacillati</taxon>
        <taxon>Actinomycetota</taxon>
        <taxon>Actinomycetes</taxon>
        <taxon>Propionibacteriales</taxon>
        <taxon>Nocardioidaceae</taxon>
        <taxon>Propionicimonas</taxon>
    </lineage>
</organism>
<evidence type="ECO:0000313" key="4">
    <source>
        <dbReference type="EMBL" id="PFG16863.1"/>
    </source>
</evidence>
<feature type="compositionally biased region" description="Low complexity" evidence="1">
    <location>
        <begin position="86"/>
        <end position="97"/>
    </location>
</feature>
<dbReference type="Proteomes" id="UP000226079">
    <property type="component" value="Unassembled WGS sequence"/>
</dbReference>
<dbReference type="InterPro" id="IPR008979">
    <property type="entry name" value="Galactose-bd-like_sf"/>
</dbReference>
<feature type="region of interest" description="Disordered" evidence="1">
    <location>
        <begin position="51"/>
        <end position="118"/>
    </location>
</feature>
<keyword evidence="5" id="KW-1185">Reference proteome</keyword>
<dbReference type="Pfam" id="PF08305">
    <property type="entry name" value="NPCBM"/>
    <property type="match status" value="1"/>
</dbReference>
<evidence type="ECO:0000313" key="5">
    <source>
        <dbReference type="Proteomes" id="UP000226079"/>
    </source>
</evidence>
<dbReference type="SUPFAM" id="SSF49785">
    <property type="entry name" value="Galactose-binding domain-like"/>
    <property type="match status" value="1"/>
</dbReference>
<evidence type="ECO:0000256" key="2">
    <source>
        <dbReference type="SAM" id="Phobius"/>
    </source>
</evidence>
<feature type="compositionally biased region" description="Acidic residues" evidence="1">
    <location>
        <begin position="98"/>
        <end position="108"/>
    </location>
</feature>
<keyword evidence="2" id="KW-1133">Transmembrane helix</keyword>
<sequence>MAGAAGAVLGLLVSVASARVSKGVAVGGGVVFAIVVAVLVQAIGQTYASTGGSALPQVDSPAIPPQAGNRGSPAPSTPAEEPEPVPSSSPVENSAPVEDTDGPPEDEPTQAATSIEQPSGRYYLVNLRRIEEEKEGRVGSCTGGCTGFAPGPGHIGGSVFPRSYLMGVAGDGRRSRAVWNSVNSCSALDATVGLDDSSGAGQVTFTISRDGGPAEELATTSLGQRQLVSVPLDGVAQFELAAYVSGSPVPQGVKVVWGDAVIVCEPGSLDT</sequence>
<dbReference type="Gene3D" id="2.60.120.1060">
    <property type="entry name" value="NPCBM/NEW2 domain"/>
    <property type="match status" value="1"/>
</dbReference>
<dbReference type="InterPro" id="IPR038637">
    <property type="entry name" value="NPCBM_sf"/>
</dbReference>
<evidence type="ECO:0000259" key="3">
    <source>
        <dbReference type="Pfam" id="PF08305"/>
    </source>
</evidence>
<keyword evidence="2" id="KW-0472">Membrane</keyword>
<dbReference type="InterPro" id="IPR013222">
    <property type="entry name" value="Glyco_hyd_98_carb-bd"/>
</dbReference>
<gene>
    <name evidence="4" type="ORF">ATK74_1418</name>
</gene>
<proteinExistence type="predicted"/>
<dbReference type="EMBL" id="PDJC01000001">
    <property type="protein sequence ID" value="PFG16863.1"/>
    <property type="molecule type" value="Genomic_DNA"/>
</dbReference>
<evidence type="ECO:0000256" key="1">
    <source>
        <dbReference type="SAM" id="MobiDB-lite"/>
    </source>
</evidence>
<keyword evidence="2" id="KW-0812">Transmembrane</keyword>
<feature type="transmembrane region" description="Helical" evidence="2">
    <location>
        <begin position="28"/>
        <end position="48"/>
    </location>
</feature>
<dbReference type="AlphaFoldDB" id="A0A2A9CR25"/>
<protein>
    <submittedName>
        <fullName evidence="4">NPCBM/NEW2 domain-containing protein</fullName>
    </submittedName>
</protein>
<name>A0A2A9CR25_9ACTN</name>
<accession>A0A2A9CR25</accession>
<reference evidence="4 5" key="1">
    <citation type="submission" date="2017-10" db="EMBL/GenBank/DDBJ databases">
        <title>Sequencing the genomes of 1000 actinobacteria strains.</title>
        <authorList>
            <person name="Klenk H.-P."/>
        </authorList>
    </citation>
    <scope>NUCLEOTIDE SEQUENCE [LARGE SCALE GENOMIC DNA]</scope>
    <source>
        <strain evidence="4 5">DSM 15597</strain>
    </source>
</reference>
<comment type="caution">
    <text evidence="4">The sequence shown here is derived from an EMBL/GenBank/DDBJ whole genome shotgun (WGS) entry which is preliminary data.</text>
</comment>